<dbReference type="RefSeq" id="WP_009718770.1">
    <property type="nucleotide sequence ID" value="NZ_GG657754.1"/>
</dbReference>
<feature type="region of interest" description="Disordered" evidence="1">
    <location>
        <begin position="74"/>
        <end position="93"/>
    </location>
</feature>
<proteinExistence type="predicted"/>
<evidence type="ECO:0000313" key="3">
    <source>
        <dbReference type="EMBL" id="EFL26970.1"/>
    </source>
</evidence>
<accession>D9WAM9</accession>
<feature type="transmembrane region" description="Helical" evidence="2">
    <location>
        <begin position="21"/>
        <end position="42"/>
    </location>
</feature>
<keyword evidence="2" id="KW-0472">Membrane</keyword>
<dbReference type="STRING" id="457427.SSOG_06684"/>
<dbReference type="Proteomes" id="UP000003963">
    <property type="component" value="Unassembled WGS sequence"/>
</dbReference>
<evidence type="ECO:0000313" key="4">
    <source>
        <dbReference type="Proteomes" id="UP000003963"/>
    </source>
</evidence>
<protein>
    <submittedName>
        <fullName evidence="3">Putative integral membrane protein</fullName>
    </submittedName>
</protein>
<dbReference type="Pfam" id="PF19870">
    <property type="entry name" value="DUF6343"/>
    <property type="match status" value="1"/>
</dbReference>
<evidence type="ECO:0000256" key="2">
    <source>
        <dbReference type="SAM" id="Phobius"/>
    </source>
</evidence>
<gene>
    <name evidence="3" type="ORF">SSOG_06684</name>
</gene>
<evidence type="ECO:0000256" key="1">
    <source>
        <dbReference type="SAM" id="MobiDB-lite"/>
    </source>
</evidence>
<feature type="transmembrane region" description="Helical" evidence="2">
    <location>
        <begin position="48"/>
        <end position="67"/>
    </location>
</feature>
<reference evidence="3 4" key="1">
    <citation type="submission" date="2009-02" db="EMBL/GenBank/DDBJ databases">
        <title>Annotation of Streptomyces hygroscopicus strain ATCC 53653.</title>
        <authorList>
            <consortium name="The Broad Institute Genome Sequencing Platform"/>
            <consortium name="Broad Institute Microbial Sequencing Center"/>
            <person name="Fischbach M."/>
            <person name="Godfrey P."/>
            <person name="Ward D."/>
            <person name="Young S."/>
            <person name="Zeng Q."/>
            <person name="Koehrsen M."/>
            <person name="Alvarado L."/>
            <person name="Berlin A.M."/>
            <person name="Bochicchio J."/>
            <person name="Borenstein D."/>
            <person name="Chapman S.B."/>
            <person name="Chen Z."/>
            <person name="Engels R."/>
            <person name="Freedman E."/>
            <person name="Gellesch M."/>
            <person name="Goldberg J."/>
            <person name="Griggs A."/>
            <person name="Gujja S."/>
            <person name="Heilman E.R."/>
            <person name="Heiman D.I."/>
            <person name="Hepburn T.A."/>
            <person name="Howarth C."/>
            <person name="Jen D."/>
            <person name="Larson L."/>
            <person name="Lewis B."/>
            <person name="Mehta T."/>
            <person name="Park D."/>
            <person name="Pearson M."/>
            <person name="Richards J."/>
            <person name="Roberts A."/>
            <person name="Saif S."/>
            <person name="Shea T.D."/>
            <person name="Shenoy N."/>
            <person name="Sisk P."/>
            <person name="Stolte C."/>
            <person name="Sykes S.N."/>
            <person name="Thomson T."/>
            <person name="Walk T."/>
            <person name="White J."/>
            <person name="Yandava C."/>
            <person name="Straight P."/>
            <person name="Clardy J."/>
            <person name="Hung D."/>
            <person name="Kolter R."/>
            <person name="Mekalanos J."/>
            <person name="Walker S."/>
            <person name="Walsh C.T."/>
            <person name="Wieland-Brown L.C."/>
            <person name="Haas B."/>
            <person name="Nusbaum C."/>
            <person name="Birren B."/>
        </authorList>
    </citation>
    <scope>NUCLEOTIDE SEQUENCE [LARGE SCALE GENOMIC DNA]</scope>
    <source>
        <strain evidence="3 4">ATCC 53653</strain>
    </source>
</reference>
<sequence>MSMRFIRTGDEPAHARTPLRMRLWLAVWGLLWTVGGAVVFVLVGRPGWAAACAAIAAITLIDLALVIRHIRQGPHYQPGRDVPPYAPVRGRRR</sequence>
<keyword evidence="2" id="KW-1133">Transmembrane helix</keyword>
<dbReference type="EMBL" id="GG657754">
    <property type="protein sequence ID" value="EFL26970.1"/>
    <property type="molecule type" value="Genomic_DNA"/>
</dbReference>
<keyword evidence="2" id="KW-0812">Transmembrane</keyword>
<keyword evidence="4" id="KW-1185">Reference proteome</keyword>
<name>D9WAM9_9ACTN</name>
<organism evidence="3 4">
    <name type="scientific">Streptomyces himastatinicus ATCC 53653</name>
    <dbReference type="NCBI Taxonomy" id="457427"/>
    <lineage>
        <taxon>Bacteria</taxon>
        <taxon>Bacillati</taxon>
        <taxon>Actinomycetota</taxon>
        <taxon>Actinomycetes</taxon>
        <taxon>Kitasatosporales</taxon>
        <taxon>Streptomycetaceae</taxon>
        <taxon>Streptomyces</taxon>
        <taxon>Streptomyces violaceusniger group</taxon>
    </lineage>
</organism>
<dbReference type="HOGENOM" id="CLU_164096_0_0_11"/>
<dbReference type="AlphaFoldDB" id="D9WAM9"/>
<dbReference type="InterPro" id="IPR045924">
    <property type="entry name" value="DUF6343"/>
</dbReference>